<name>A0ABW1JEP1_9ACTN</name>
<comment type="caution">
    <text evidence="2">The sequence shown here is derived from an EMBL/GenBank/DDBJ whole genome shotgun (WGS) entry which is preliminary data.</text>
</comment>
<reference evidence="3" key="1">
    <citation type="journal article" date="2019" name="Int. J. Syst. Evol. Microbiol.">
        <title>The Global Catalogue of Microorganisms (GCM) 10K type strain sequencing project: providing services to taxonomists for standard genome sequencing and annotation.</title>
        <authorList>
            <consortium name="The Broad Institute Genomics Platform"/>
            <consortium name="The Broad Institute Genome Sequencing Center for Infectious Disease"/>
            <person name="Wu L."/>
            <person name="Ma J."/>
        </authorList>
    </citation>
    <scope>NUCLEOTIDE SEQUENCE [LARGE SCALE GENOMIC DNA]</scope>
    <source>
        <strain evidence="3">KACC 14249</strain>
    </source>
</reference>
<accession>A0ABW1JEP1</accession>
<sequence length="139" mass="14261">MTWTELRRGWDGAAPAVLLAAGLLLAPALHGQGIGVATGVVGALSLACCVGVRLPTAVLVAVLGWLLVTGFDGHRWGQLTPVTGTDVVRLLALTGGSVGAALASRLVRRHRGTASWTSATVDVDRAPRRAINHGATSVR</sequence>
<organism evidence="2 3">
    <name type="scientific">Angustibacter luteus</name>
    <dbReference type="NCBI Taxonomy" id="658456"/>
    <lineage>
        <taxon>Bacteria</taxon>
        <taxon>Bacillati</taxon>
        <taxon>Actinomycetota</taxon>
        <taxon>Actinomycetes</taxon>
        <taxon>Kineosporiales</taxon>
        <taxon>Kineosporiaceae</taxon>
    </lineage>
</organism>
<feature type="transmembrane region" description="Helical" evidence="1">
    <location>
        <begin position="12"/>
        <end position="29"/>
    </location>
</feature>
<keyword evidence="1" id="KW-1133">Transmembrane helix</keyword>
<keyword evidence="3" id="KW-1185">Reference proteome</keyword>
<evidence type="ECO:0000313" key="2">
    <source>
        <dbReference type="EMBL" id="MFC6007377.1"/>
    </source>
</evidence>
<dbReference type="EMBL" id="JBHSRD010000003">
    <property type="protein sequence ID" value="MFC6007377.1"/>
    <property type="molecule type" value="Genomic_DNA"/>
</dbReference>
<proteinExistence type="predicted"/>
<evidence type="ECO:0000313" key="3">
    <source>
        <dbReference type="Proteomes" id="UP001596189"/>
    </source>
</evidence>
<dbReference type="Proteomes" id="UP001596189">
    <property type="component" value="Unassembled WGS sequence"/>
</dbReference>
<gene>
    <name evidence="2" type="ORF">ACFQDO_09575</name>
</gene>
<evidence type="ECO:0000256" key="1">
    <source>
        <dbReference type="SAM" id="Phobius"/>
    </source>
</evidence>
<feature type="transmembrane region" description="Helical" evidence="1">
    <location>
        <begin position="41"/>
        <end position="67"/>
    </location>
</feature>
<dbReference type="RefSeq" id="WP_345716178.1">
    <property type="nucleotide sequence ID" value="NZ_BAABFP010000004.1"/>
</dbReference>
<protein>
    <submittedName>
        <fullName evidence="2">Uncharacterized protein</fullName>
    </submittedName>
</protein>
<keyword evidence="1" id="KW-0472">Membrane</keyword>
<keyword evidence="1" id="KW-0812">Transmembrane</keyword>